<protein>
    <submittedName>
        <fullName evidence="1">Uncharacterized protein</fullName>
    </submittedName>
</protein>
<dbReference type="AlphaFoldDB" id="A0A0A8ZBR7"/>
<name>A0A0A8ZBR7_ARUDO</name>
<accession>A0A0A8ZBR7</accession>
<proteinExistence type="predicted"/>
<sequence length="35" mass="4228">MLDACPWEYGTIYHLQDRPNKRILRVQVNKNERIG</sequence>
<reference evidence="1" key="2">
    <citation type="journal article" date="2015" name="Data Brief">
        <title>Shoot transcriptome of the giant reed, Arundo donax.</title>
        <authorList>
            <person name="Barrero R.A."/>
            <person name="Guerrero F.D."/>
            <person name="Moolhuijzen P."/>
            <person name="Goolsby J.A."/>
            <person name="Tidwell J."/>
            <person name="Bellgard S.E."/>
            <person name="Bellgard M.I."/>
        </authorList>
    </citation>
    <scope>NUCLEOTIDE SEQUENCE</scope>
    <source>
        <tissue evidence="1">Shoot tissue taken approximately 20 cm above the soil surface</tissue>
    </source>
</reference>
<dbReference type="EMBL" id="GBRH01262807">
    <property type="protein sequence ID" value="JAD35088.1"/>
    <property type="molecule type" value="Transcribed_RNA"/>
</dbReference>
<evidence type="ECO:0000313" key="1">
    <source>
        <dbReference type="EMBL" id="JAD35088.1"/>
    </source>
</evidence>
<reference evidence="1" key="1">
    <citation type="submission" date="2014-09" db="EMBL/GenBank/DDBJ databases">
        <authorList>
            <person name="Magalhaes I.L.F."/>
            <person name="Oliveira U."/>
            <person name="Santos F.R."/>
            <person name="Vidigal T.H.D.A."/>
            <person name="Brescovit A.D."/>
            <person name="Santos A.J."/>
        </authorList>
    </citation>
    <scope>NUCLEOTIDE SEQUENCE</scope>
    <source>
        <tissue evidence="1">Shoot tissue taken approximately 20 cm above the soil surface</tissue>
    </source>
</reference>
<organism evidence="1">
    <name type="scientific">Arundo donax</name>
    <name type="common">Giant reed</name>
    <name type="synonym">Donax arundinaceus</name>
    <dbReference type="NCBI Taxonomy" id="35708"/>
    <lineage>
        <taxon>Eukaryota</taxon>
        <taxon>Viridiplantae</taxon>
        <taxon>Streptophyta</taxon>
        <taxon>Embryophyta</taxon>
        <taxon>Tracheophyta</taxon>
        <taxon>Spermatophyta</taxon>
        <taxon>Magnoliopsida</taxon>
        <taxon>Liliopsida</taxon>
        <taxon>Poales</taxon>
        <taxon>Poaceae</taxon>
        <taxon>PACMAD clade</taxon>
        <taxon>Arundinoideae</taxon>
        <taxon>Arundineae</taxon>
        <taxon>Arundo</taxon>
    </lineage>
</organism>